<comment type="similarity">
    <text evidence="4">Belongs to the class II fructose-bisphosphate aldolase family.</text>
</comment>
<dbReference type="GO" id="GO:0006096">
    <property type="term" value="P:glycolytic process"/>
    <property type="evidence" value="ECO:0007669"/>
    <property type="project" value="UniProtKB-UniPathway"/>
</dbReference>
<dbReference type="Gene3D" id="3.20.20.70">
    <property type="entry name" value="Aldolase class I"/>
    <property type="match status" value="1"/>
</dbReference>
<evidence type="ECO:0000256" key="7">
    <source>
        <dbReference type="ARBA" id="ARBA00022833"/>
    </source>
</evidence>
<dbReference type="PANTHER" id="PTHR30559:SF0">
    <property type="entry name" value="FRUCTOSE-BISPHOSPHATE ALDOLASE"/>
    <property type="match status" value="1"/>
</dbReference>
<evidence type="ECO:0000256" key="1">
    <source>
        <dbReference type="ARBA" id="ARBA00000441"/>
    </source>
</evidence>
<name>W2I0F0_PHYNI</name>
<keyword evidence="9" id="KW-0456">Lyase</keyword>
<evidence type="ECO:0000313" key="10">
    <source>
        <dbReference type="EMBL" id="ETL27689.1"/>
    </source>
</evidence>
<dbReference type="GO" id="GO:0005829">
    <property type="term" value="C:cytosol"/>
    <property type="evidence" value="ECO:0007669"/>
    <property type="project" value="TreeGrafter"/>
</dbReference>
<organism evidence="10">
    <name type="scientific">Phytophthora nicotianae</name>
    <name type="common">Potato buckeye rot agent</name>
    <name type="synonym">Phytophthora parasitica</name>
    <dbReference type="NCBI Taxonomy" id="4792"/>
    <lineage>
        <taxon>Eukaryota</taxon>
        <taxon>Sar</taxon>
        <taxon>Stramenopiles</taxon>
        <taxon>Oomycota</taxon>
        <taxon>Peronosporomycetes</taxon>
        <taxon>Peronosporales</taxon>
        <taxon>Peronosporaceae</taxon>
        <taxon>Phytophthora</taxon>
    </lineage>
</organism>
<dbReference type="UniPathway" id="UPA00109">
    <property type="reaction ID" value="UER00183"/>
</dbReference>
<keyword evidence="7" id="KW-0862">Zinc</keyword>
<comment type="catalytic activity">
    <reaction evidence="1">
        <text>beta-D-fructose 1,6-bisphosphate = D-glyceraldehyde 3-phosphate + dihydroxyacetone phosphate</text>
        <dbReference type="Rhea" id="RHEA:14729"/>
        <dbReference type="ChEBI" id="CHEBI:32966"/>
        <dbReference type="ChEBI" id="CHEBI:57642"/>
        <dbReference type="ChEBI" id="CHEBI:59776"/>
        <dbReference type="EC" id="4.1.2.13"/>
    </reaction>
</comment>
<dbReference type="Proteomes" id="UP000053864">
    <property type="component" value="Unassembled WGS sequence"/>
</dbReference>
<dbReference type="InterPro" id="IPR006411">
    <property type="entry name" value="Fruct_bisP_bact"/>
</dbReference>
<dbReference type="InterPro" id="IPR000771">
    <property type="entry name" value="FBA_II"/>
</dbReference>
<dbReference type="EMBL" id="KI675878">
    <property type="protein sequence ID" value="ETL27689.1"/>
    <property type="molecule type" value="Genomic_DNA"/>
</dbReference>
<dbReference type="VEuPathDB" id="FungiDB:PPTG_05552"/>
<keyword evidence="6" id="KW-0479">Metal-binding</keyword>
<dbReference type="EC" id="4.1.2.13" evidence="5"/>
<dbReference type="SUPFAM" id="SSF51569">
    <property type="entry name" value="Aldolase"/>
    <property type="match status" value="1"/>
</dbReference>
<sequence length="59" mass="6308">MGLLDIVQPGVLNGEDVVKVYKYAQEHNFAIPAVNVTSSSTVNAALQAARDIKSPIIIQ</sequence>
<evidence type="ECO:0000256" key="4">
    <source>
        <dbReference type="ARBA" id="ARBA00005812"/>
    </source>
</evidence>
<evidence type="ECO:0000256" key="6">
    <source>
        <dbReference type="ARBA" id="ARBA00022723"/>
    </source>
</evidence>
<accession>W2I0F0</accession>
<dbReference type="GO" id="GO:0004332">
    <property type="term" value="F:fructose-bisphosphate aldolase activity"/>
    <property type="evidence" value="ECO:0007669"/>
    <property type="project" value="UniProtKB-EC"/>
</dbReference>
<dbReference type="GO" id="GO:0008270">
    <property type="term" value="F:zinc ion binding"/>
    <property type="evidence" value="ECO:0007669"/>
    <property type="project" value="InterPro"/>
</dbReference>
<dbReference type="AlphaFoldDB" id="W2I0F0"/>
<keyword evidence="8" id="KW-0324">Glycolysis</keyword>
<comment type="pathway">
    <text evidence="3">Carbohydrate degradation; glycolysis; D-glyceraldehyde 3-phosphate and glycerone phosphate from D-glucose: step 4/4.</text>
</comment>
<evidence type="ECO:0000256" key="8">
    <source>
        <dbReference type="ARBA" id="ARBA00023152"/>
    </source>
</evidence>
<proteinExistence type="inferred from homology"/>
<protein>
    <recommendedName>
        <fullName evidence="5">fructose-bisphosphate aldolase</fullName>
        <ecNumber evidence="5">4.1.2.13</ecNumber>
    </recommendedName>
</protein>
<dbReference type="PANTHER" id="PTHR30559">
    <property type="entry name" value="FRUCTOSE-BISPHOSPHATE ALDOLASE CLASS 2"/>
    <property type="match status" value="1"/>
</dbReference>
<evidence type="ECO:0000256" key="9">
    <source>
        <dbReference type="ARBA" id="ARBA00023239"/>
    </source>
</evidence>
<comment type="cofactor">
    <cofactor evidence="2">
        <name>Zn(2+)</name>
        <dbReference type="ChEBI" id="CHEBI:29105"/>
    </cofactor>
</comment>
<evidence type="ECO:0000256" key="3">
    <source>
        <dbReference type="ARBA" id="ARBA00004714"/>
    </source>
</evidence>
<reference evidence="10" key="1">
    <citation type="submission" date="2013-11" db="EMBL/GenBank/DDBJ databases">
        <title>The Genome Sequence of Phytophthora parasitica CJ05E6.</title>
        <authorList>
            <consortium name="The Broad Institute Genomics Platform"/>
            <person name="Russ C."/>
            <person name="Tyler B."/>
            <person name="Panabieres F."/>
            <person name="Shan W."/>
            <person name="Tripathy S."/>
            <person name="Grunwald N."/>
            <person name="Machado M."/>
            <person name="Johnson C.S."/>
            <person name="Arredondo F."/>
            <person name="Hong C."/>
            <person name="Coffey M."/>
            <person name="Young S.K."/>
            <person name="Zeng Q."/>
            <person name="Gargeya S."/>
            <person name="Fitzgerald M."/>
            <person name="Abouelleil A."/>
            <person name="Alvarado L."/>
            <person name="Chapman S.B."/>
            <person name="Gainer-Dewar J."/>
            <person name="Goldberg J."/>
            <person name="Griggs A."/>
            <person name="Gujja S."/>
            <person name="Hansen M."/>
            <person name="Howarth C."/>
            <person name="Imamovic A."/>
            <person name="Ireland A."/>
            <person name="Larimer J."/>
            <person name="McCowan C."/>
            <person name="Murphy C."/>
            <person name="Pearson M."/>
            <person name="Poon T.W."/>
            <person name="Priest M."/>
            <person name="Roberts A."/>
            <person name="Saif S."/>
            <person name="Shea T."/>
            <person name="Sykes S."/>
            <person name="Wortman J."/>
            <person name="Nusbaum C."/>
            <person name="Birren B."/>
        </authorList>
    </citation>
    <scope>NUCLEOTIDE SEQUENCE [LARGE SCALE GENOMIC DNA]</scope>
    <source>
        <strain evidence="10">CJ05E6</strain>
    </source>
</reference>
<dbReference type="InterPro" id="IPR013785">
    <property type="entry name" value="Aldolase_TIM"/>
</dbReference>
<evidence type="ECO:0000256" key="5">
    <source>
        <dbReference type="ARBA" id="ARBA00013068"/>
    </source>
</evidence>
<dbReference type="GO" id="GO:0006094">
    <property type="term" value="P:gluconeogenesis"/>
    <property type="evidence" value="ECO:0007669"/>
    <property type="project" value="TreeGrafter"/>
</dbReference>
<evidence type="ECO:0000256" key="2">
    <source>
        <dbReference type="ARBA" id="ARBA00001947"/>
    </source>
</evidence>
<dbReference type="Pfam" id="PF01116">
    <property type="entry name" value="F_bP_aldolase"/>
    <property type="match status" value="1"/>
</dbReference>
<feature type="non-terminal residue" evidence="10">
    <location>
        <position position="59"/>
    </location>
</feature>
<gene>
    <name evidence="10" type="ORF">L916_18796</name>
</gene>